<evidence type="ECO:0000313" key="3">
    <source>
        <dbReference type="Proteomes" id="UP000014500"/>
    </source>
</evidence>
<organism evidence="2 3">
    <name type="scientific">Strigamia maritima</name>
    <name type="common">European centipede</name>
    <name type="synonym">Geophilus maritimus</name>
    <dbReference type="NCBI Taxonomy" id="126957"/>
    <lineage>
        <taxon>Eukaryota</taxon>
        <taxon>Metazoa</taxon>
        <taxon>Ecdysozoa</taxon>
        <taxon>Arthropoda</taxon>
        <taxon>Myriapoda</taxon>
        <taxon>Chilopoda</taxon>
        <taxon>Pleurostigmophora</taxon>
        <taxon>Geophilomorpha</taxon>
        <taxon>Linotaeniidae</taxon>
        <taxon>Strigamia</taxon>
    </lineage>
</organism>
<dbReference type="Proteomes" id="UP000014500">
    <property type="component" value="Unassembled WGS sequence"/>
</dbReference>
<dbReference type="AlphaFoldDB" id="T1JKB3"/>
<dbReference type="HOGENOM" id="CLU_1629154_0_0_1"/>
<keyword evidence="1" id="KW-0812">Transmembrane</keyword>
<evidence type="ECO:0000256" key="1">
    <source>
        <dbReference type="SAM" id="Phobius"/>
    </source>
</evidence>
<sequence>MHNEQQQPKLFYHSVTTRQSQTNAKGTPRNRNKKAAFSYFCLGMKPASPCFSMVYLLKKYRLDFLDFVLWYVVFNTYLPHHWLLPSTSLLLLIFLKYSVTQICLEKYKLSVLMGDGVGEGEERGIGKNILDARTRGLALALASCSHEQNRESKRLNRLFVLTG</sequence>
<name>T1JKB3_STRMM</name>
<reference evidence="2" key="2">
    <citation type="submission" date="2015-02" db="UniProtKB">
        <authorList>
            <consortium name="EnsemblMetazoa"/>
        </authorList>
    </citation>
    <scope>IDENTIFICATION</scope>
</reference>
<keyword evidence="3" id="KW-1185">Reference proteome</keyword>
<proteinExistence type="predicted"/>
<protein>
    <submittedName>
        <fullName evidence="2">Uncharacterized protein</fullName>
    </submittedName>
</protein>
<reference evidence="3" key="1">
    <citation type="submission" date="2011-05" db="EMBL/GenBank/DDBJ databases">
        <authorList>
            <person name="Richards S.R."/>
            <person name="Qu J."/>
            <person name="Jiang H."/>
            <person name="Jhangiani S.N."/>
            <person name="Agravi P."/>
            <person name="Goodspeed R."/>
            <person name="Gross S."/>
            <person name="Mandapat C."/>
            <person name="Jackson L."/>
            <person name="Mathew T."/>
            <person name="Pu L."/>
            <person name="Thornton R."/>
            <person name="Saada N."/>
            <person name="Wilczek-Boney K.B."/>
            <person name="Lee S."/>
            <person name="Kovar C."/>
            <person name="Wu Y."/>
            <person name="Scherer S.E."/>
            <person name="Worley K.C."/>
            <person name="Muzny D.M."/>
            <person name="Gibbs R."/>
        </authorList>
    </citation>
    <scope>NUCLEOTIDE SEQUENCE</scope>
    <source>
        <strain evidence="3">Brora</strain>
    </source>
</reference>
<feature type="transmembrane region" description="Helical" evidence="1">
    <location>
        <begin position="77"/>
        <end position="99"/>
    </location>
</feature>
<dbReference type="EMBL" id="JH431152">
    <property type="status" value="NOT_ANNOTATED_CDS"/>
    <property type="molecule type" value="Genomic_DNA"/>
</dbReference>
<dbReference type="EnsemblMetazoa" id="SMAR014293-RA">
    <property type="protein sequence ID" value="SMAR014293-PA"/>
    <property type="gene ID" value="SMAR014293"/>
</dbReference>
<feature type="transmembrane region" description="Helical" evidence="1">
    <location>
        <begin position="36"/>
        <end position="57"/>
    </location>
</feature>
<evidence type="ECO:0000313" key="2">
    <source>
        <dbReference type="EnsemblMetazoa" id="SMAR014293-PA"/>
    </source>
</evidence>
<keyword evidence="1" id="KW-0472">Membrane</keyword>
<keyword evidence="1" id="KW-1133">Transmembrane helix</keyword>
<accession>T1JKB3</accession>